<reference evidence="9 10" key="1">
    <citation type="submission" date="2016-04" db="EMBL/GenBank/DDBJ databases">
        <title>Draft genome of Fonsecaea erecta CBS 125763.</title>
        <authorList>
            <person name="Weiss V.A."/>
            <person name="Vicente V.A."/>
            <person name="Raittz R.T."/>
            <person name="Moreno L.F."/>
            <person name="De Souza E.M."/>
            <person name="Pedrosa F.O."/>
            <person name="Steffens M.B."/>
            <person name="Faoro H."/>
            <person name="Tadra-Sfeir M.Z."/>
            <person name="Najafzadeh M.J."/>
            <person name="Felipe M.S."/>
            <person name="Teixeira M."/>
            <person name="Sun J."/>
            <person name="Xi L."/>
            <person name="Gomes R."/>
            <person name="De Azevedo C.M."/>
            <person name="Salgado C.G."/>
            <person name="Da Silva M.B."/>
            <person name="Nascimento M.F."/>
            <person name="Queiroz-Telles F."/>
            <person name="Attili D.S."/>
            <person name="Gorbushina A."/>
        </authorList>
    </citation>
    <scope>NUCLEOTIDE SEQUENCE [LARGE SCALE GENOMIC DNA]</scope>
    <source>
        <strain evidence="9 10">CBS 125763</strain>
    </source>
</reference>
<proteinExistence type="inferred from homology"/>
<dbReference type="Pfam" id="PF24882">
    <property type="entry name" value="WHD_ORC2"/>
    <property type="match status" value="1"/>
</dbReference>
<evidence type="ECO:0000256" key="3">
    <source>
        <dbReference type="ARBA" id="ARBA00022705"/>
    </source>
</evidence>
<evidence type="ECO:0000313" key="9">
    <source>
        <dbReference type="EMBL" id="OAP61350.1"/>
    </source>
</evidence>
<dbReference type="STRING" id="1367422.A0A178ZNG2"/>
<dbReference type="GO" id="GO:0006260">
    <property type="term" value="P:DNA replication"/>
    <property type="evidence" value="ECO:0007669"/>
    <property type="project" value="UniProtKB-UniRule"/>
</dbReference>
<dbReference type="InterPro" id="IPR056773">
    <property type="entry name" value="WHD_ORC2"/>
</dbReference>
<dbReference type="GO" id="GO:0005664">
    <property type="term" value="C:nuclear origin of replication recognition complex"/>
    <property type="evidence" value="ECO:0007669"/>
    <property type="project" value="UniProtKB-UniRule"/>
</dbReference>
<accession>A0A178ZNG2</accession>
<dbReference type="InterPro" id="IPR007220">
    <property type="entry name" value="ORC2"/>
</dbReference>
<comment type="function">
    <text evidence="5">Component of the origin recognition complex (ORC) that binds origins of replication. DNA-binding is ATP-dependent. ORC is required to assemble the pre-replication complex necessary to initiate DNA replication.</text>
</comment>
<dbReference type="PANTHER" id="PTHR14052:SF0">
    <property type="entry name" value="ORIGIN RECOGNITION COMPLEX SUBUNIT 2"/>
    <property type="match status" value="1"/>
</dbReference>
<feature type="region of interest" description="Disordered" evidence="6">
    <location>
        <begin position="1"/>
        <end position="221"/>
    </location>
</feature>
<sequence length="642" mass="71306">MAKRKHPDPEADSVVEVPRDTPSHTPSKRRRKTTGEEGAAFTNGDHDNGSPRTNGTPKQDETPSRRKRKSAVQDLQVEEDQDEGSPTPKPNGRTLFSTPTRGKGGAAATTPSKSARSKADRSAKRKSARLLAEGQDGDEDEDLDGQEARLARKILEEEEGHDDDDDEDTDRDGLGEDDVEAMVDGNEVDNTPSKKTPGKRGRPKGAKSRRSPTPEGDIPPEERYFYQTRAGPPQVSGNKFNSVKLLTHEEYFEQISSWRDPHEPEKAYLMKLHARSFPQWRFELAEGFGLCLYGYGSKQPLVNQFAEYMYSKCCPPPRIVVVNGYVPKLNLRTILNTIAAAVAETEDDAIRLVGQPEEMLDTLLSHLTDDSPSLQLLVMVNSIDSSSLRRPSMQSLFARLAAHPRVSFLATCDTPTFPALWNSSLLDQFKFVFHDCTTFAPYAAEIGSVVDDVHELLGRKRMRAGGKEGMVFVLKSLPENARNLYRLLLAEILSILEDGGPDGNDEEEVAPYNNNSNNINGGGADYEEEEDDDDDDDEEKGRRTKRKKSRRGTSNKNTTPGAVPATRREAGSGEDVGVEYRTLYRKAAEEFICSSSMNFQFLLKEFLDHQMITSRRDPVSGAEVLGVPLARAEMEAVLEELI</sequence>
<evidence type="ECO:0000259" key="8">
    <source>
        <dbReference type="Pfam" id="PF24882"/>
    </source>
</evidence>
<evidence type="ECO:0000256" key="2">
    <source>
        <dbReference type="ARBA" id="ARBA00007421"/>
    </source>
</evidence>
<feature type="compositionally biased region" description="Acidic residues" evidence="6">
    <location>
        <begin position="135"/>
        <end position="145"/>
    </location>
</feature>
<dbReference type="InterPro" id="IPR056772">
    <property type="entry name" value="RecA-like_ORC2"/>
</dbReference>
<dbReference type="AlphaFoldDB" id="A0A178ZNG2"/>
<dbReference type="PANTHER" id="PTHR14052">
    <property type="entry name" value="ORIGIN RECOGNITION COMPLEX SUBUNIT 2"/>
    <property type="match status" value="1"/>
</dbReference>
<feature type="compositionally biased region" description="Basic residues" evidence="6">
    <location>
        <begin position="542"/>
        <end position="553"/>
    </location>
</feature>
<gene>
    <name evidence="9" type="ORF">AYL99_03553</name>
</gene>
<feature type="region of interest" description="Disordered" evidence="6">
    <location>
        <begin position="501"/>
        <end position="573"/>
    </location>
</feature>
<organism evidence="9 10">
    <name type="scientific">Fonsecaea erecta</name>
    <dbReference type="NCBI Taxonomy" id="1367422"/>
    <lineage>
        <taxon>Eukaryota</taxon>
        <taxon>Fungi</taxon>
        <taxon>Dikarya</taxon>
        <taxon>Ascomycota</taxon>
        <taxon>Pezizomycotina</taxon>
        <taxon>Eurotiomycetes</taxon>
        <taxon>Chaetothyriomycetidae</taxon>
        <taxon>Chaetothyriales</taxon>
        <taxon>Herpotrichiellaceae</taxon>
        <taxon>Fonsecaea</taxon>
    </lineage>
</organism>
<feature type="compositionally biased region" description="Acidic residues" evidence="6">
    <location>
        <begin position="156"/>
        <end position="181"/>
    </location>
</feature>
<evidence type="ECO:0000313" key="10">
    <source>
        <dbReference type="Proteomes" id="UP000078343"/>
    </source>
</evidence>
<dbReference type="Pfam" id="PF04084">
    <property type="entry name" value="RecA-like_ORC2"/>
    <property type="match status" value="1"/>
</dbReference>
<dbReference type="EMBL" id="LVYI01000003">
    <property type="protein sequence ID" value="OAP61350.1"/>
    <property type="molecule type" value="Genomic_DNA"/>
</dbReference>
<dbReference type="RefSeq" id="XP_018694717.1">
    <property type="nucleotide sequence ID" value="XM_018835067.1"/>
</dbReference>
<feature type="domain" description="Origin recognition complex subunit 2 winged-helix" evidence="8">
    <location>
        <begin position="573"/>
        <end position="633"/>
    </location>
</feature>
<comment type="caution">
    <text evidence="9">The sequence shown here is derived from an EMBL/GenBank/DDBJ whole genome shotgun (WGS) entry which is preliminary data.</text>
</comment>
<dbReference type="GO" id="GO:0003688">
    <property type="term" value="F:DNA replication origin binding"/>
    <property type="evidence" value="ECO:0007669"/>
    <property type="project" value="UniProtKB-UniRule"/>
</dbReference>
<protein>
    <recommendedName>
        <fullName evidence="5">Origin recognition complex subunit 2</fullName>
    </recommendedName>
</protein>
<comment type="subunit">
    <text evidence="5">Component of the origin recognition complex (ORC).</text>
</comment>
<feature type="compositionally biased region" description="Basic residues" evidence="6">
    <location>
        <begin position="196"/>
        <end position="210"/>
    </location>
</feature>
<keyword evidence="10" id="KW-1185">Reference proteome</keyword>
<dbReference type="GeneID" id="30007722"/>
<evidence type="ECO:0000259" key="7">
    <source>
        <dbReference type="Pfam" id="PF04084"/>
    </source>
</evidence>
<evidence type="ECO:0000256" key="5">
    <source>
        <dbReference type="RuleBase" id="RU368084"/>
    </source>
</evidence>
<feature type="compositionally biased region" description="Acidic residues" evidence="6">
    <location>
        <begin position="525"/>
        <end position="538"/>
    </location>
</feature>
<dbReference type="Proteomes" id="UP000078343">
    <property type="component" value="Unassembled WGS sequence"/>
</dbReference>
<keyword evidence="3 5" id="KW-0235">DNA replication</keyword>
<dbReference type="OrthoDB" id="346673at2759"/>
<comment type="similarity">
    <text evidence="2 5">Belongs to the ORC2 family.</text>
</comment>
<keyword evidence="4 5" id="KW-0539">Nucleus</keyword>
<feature type="domain" description="Origin recognition complex subunit 2 RecA-like" evidence="7">
    <location>
        <begin position="265"/>
        <end position="436"/>
    </location>
</feature>
<evidence type="ECO:0000256" key="1">
    <source>
        <dbReference type="ARBA" id="ARBA00004123"/>
    </source>
</evidence>
<evidence type="ECO:0000256" key="6">
    <source>
        <dbReference type="SAM" id="MobiDB-lite"/>
    </source>
</evidence>
<evidence type="ECO:0000256" key="4">
    <source>
        <dbReference type="ARBA" id="ARBA00023242"/>
    </source>
</evidence>
<name>A0A178ZNG2_9EURO</name>
<feature type="compositionally biased region" description="Basic and acidic residues" evidence="6">
    <location>
        <begin position="146"/>
        <end position="155"/>
    </location>
</feature>
<comment type="subcellular location">
    <subcellularLocation>
        <location evidence="1 5">Nucleus</location>
    </subcellularLocation>
</comment>